<dbReference type="Gene3D" id="1.10.3720.10">
    <property type="entry name" value="MetI-like"/>
    <property type="match status" value="1"/>
</dbReference>
<evidence type="ECO:0000256" key="2">
    <source>
        <dbReference type="ARBA" id="ARBA00022448"/>
    </source>
</evidence>
<comment type="subcellular location">
    <subcellularLocation>
        <location evidence="1 7">Cell membrane</location>
        <topology evidence="1 7">Multi-pass membrane protein</topology>
    </subcellularLocation>
</comment>
<gene>
    <name evidence="9" type="ORF">H8708_01450</name>
</gene>
<dbReference type="EMBL" id="JACRTJ010000004">
    <property type="protein sequence ID" value="MBC8597908.1"/>
    <property type="molecule type" value="Genomic_DNA"/>
</dbReference>
<sequence>MAKLLTPLNQAALKAEDFSKIERENKEISVRYDRGFFHHVKKALGENKIAAVCLVILCVIITGALMAPLSSVDPDYMDVMNKMAGPSREHWFGTDELGRDSFTRALYGSRVSLLVGFATMVVSVTAGTCVGAVSGYAGGKTDMILMRIVDMFQSVPSLLMIIVIFSFVPNNMVTLVLMLALFSWTGVARIVRAQTLTLKERDFVIAAKTLGVSHVKIILKHIIPNMTTQIIVAASLSIAGAILDESALSYLGYGVALPKASWGSMLQNAQQYILYDPLLALIPGMFILLTVLCFNILGDALQYALDPRLHK</sequence>
<dbReference type="Proteomes" id="UP000647491">
    <property type="component" value="Unassembled WGS sequence"/>
</dbReference>
<evidence type="ECO:0000256" key="6">
    <source>
        <dbReference type="ARBA" id="ARBA00023136"/>
    </source>
</evidence>
<dbReference type="Pfam" id="PF00528">
    <property type="entry name" value="BPD_transp_1"/>
    <property type="match status" value="1"/>
</dbReference>
<keyword evidence="4 7" id="KW-0812">Transmembrane</keyword>
<feature type="transmembrane region" description="Helical" evidence="7">
    <location>
        <begin position="49"/>
        <end position="69"/>
    </location>
</feature>
<keyword evidence="3" id="KW-1003">Cell membrane</keyword>
<evidence type="ECO:0000259" key="8">
    <source>
        <dbReference type="PROSITE" id="PS50928"/>
    </source>
</evidence>
<evidence type="ECO:0000256" key="3">
    <source>
        <dbReference type="ARBA" id="ARBA00022475"/>
    </source>
</evidence>
<proteinExistence type="inferred from homology"/>
<feature type="transmembrane region" description="Helical" evidence="7">
    <location>
        <begin position="173"/>
        <end position="191"/>
    </location>
</feature>
<feature type="transmembrane region" description="Helical" evidence="7">
    <location>
        <begin position="273"/>
        <end position="298"/>
    </location>
</feature>
<protein>
    <submittedName>
        <fullName evidence="9">ABC transporter permease</fullName>
    </submittedName>
</protein>
<name>A0ABR7NP96_9FIRM</name>
<dbReference type="PROSITE" id="PS50928">
    <property type="entry name" value="ABC_TM1"/>
    <property type="match status" value="1"/>
</dbReference>
<keyword evidence="2 7" id="KW-0813">Transport</keyword>
<feature type="transmembrane region" description="Helical" evidence="7">
    <location>
        <begin position="230"/>
        <end position="253"/>
    </location>
</feature>
<keyword evidence="5 7" id="KW-1133">Transmembrane helix</keyword>
<comment type="similarity">
    <text evidence="7">Belongs to the binding-protein-dependent transport system permease family.</text>
</comment>
<dbReference type="InterPro" id="IPR050366">
    <property type="entry name" value="BP-dependent_transpt_permease"/>
</dbReference>
<dbReference type="PANTHER" id="PTHR43386">
    <property type="entry name" value="OLIGOPEPTIDE TRANSPORT SYSTEM PERMEASE PROTEIN APPC"/>
    <property type="match status" value="1"/>
</dbReference>
<dbReference type="CDD" id="cd06261">
    <property type="entry name" value="TM_PBP2"/>
    <property type="match status" value="1"/>
</dbReference>
<dbReference type="InterPro" id="IPR000515">
    <property type="entry name" value="MetI-like"/>
</dbReference>
<evidence type="ECO:0000313" key="10">
    <source>
        <dbReference type="Proteomes" id="UP000647491"/>
    </source>
</evidence>
<keyword evidence="10" id="KW-1185">Reference proteome</keyword>
<dbReference type="PANTHER" id="PTHR43386:SF1">
    <property type="entry name" value="D,D-DIPEPTIDE TRANSPORT SYSTEM PERMEASE PROTEIN DDPC-RELATED"/>
    <property type="match status" value="1"/>
</dbReference>
<evidence type="ECO:0000256" key="7">
    <source>
        <dbReference type="RuleBase" id="RU363032"/>
    </source>
</evidence>
<comment type="caution">
    <text evidence="9">The sequence shown here is derived from an EMBL/GenBank/DDBJ whole genome shotgun (WGS) entry which is preliminary data.</text>
</comment>
<accession>A0ABR7NP96</accession>
<dbReference type="RefSeq" id="WP_262426729.1">
    <property type="nucleotide sequence ID" value="NZ_JACRTJ010000004.1"/>
</dbReference>
<dbReference type="SUPFAM" id="SSF161098">
    <property type="entry name" value="MetI-like"/>
    <property type="match status" value="1"/>
</dbReference>
<reference evidence="9 10" key="1">
    <citation type="submission" date="2020-08" db="EMBL/GenBank/DDBJ databases">
        <title>Genome public.</title>
        <authorList>
            <person name="Liu C."/>
            <person name="Sun Q."/>
        </authorList>
    </citation>
    <scope>NUCLEOTIDE SEQUENCE [LARGE SCALE GENOMIC DNA]</scope>
    <source>
        <strain evidence="9 10">BX10</strain>
    </source>
</reference>
<evidence type="ECO:0000256" key="5">
    <source>
        <dbReference type="ARBA" id="ARBA00022989"/>
    </source>
</evidence>
<keyword evidence="6 7" id="KW-0472">Membrane</keyword>
<evidence type="ECO:0000256" key="4">
    <source>
        <dbReference type="ARBA" id="ARBA00022692"/>
    </source>
</evidence>
<evidence type="ECO:0000256" key="1">
    <source>
        <dbReference type="ARBA" id="ARBA00004651"/>
    </source>
</evidence>
<feature type="domain" description="ABC transmembrane type-1" evidence="8">
    <location>
        <begin position="109"/>
        <end position="298"/>
    </location>
</feature>
<organism evidence="9 10">
    <name type="scientific">Enterocloster hominis</name>
    <name type="common">ex Liu et al. 2021</name>
    <dbReference type="NCBI Taxonomy" id="2763663"/>
    <lineage>
        <taxon>Bacteria</taxon>
        <taxon>Bacillati</taxon>
        <taxon>Bacillota</taxon>
        <taxon>Clostridia</taxon>
        <taxon>Lachnospirales</taxon>
        <taxon>Lachnospiraceae</taxon>
        <taxon>Enterocloster</taxon>
    </lineage>
</organism>
<evidence type="ECO:0000313" key="9">
    <source>
        <dbReference type="EMBL" id="MBC8597908.1"/>
    </source>
</evidence>
<dbReference type="InterPro" id="IPR035906">
    <property type="entry name" value="MetI-like_sf"/>
</dbReference>
<feature type="transmembrane region" description="Helical" evidence="7">
    <location>
        <begin position="148"/>
        <end position="167"/>
    </location>
</feature>
<feature type="transmembrane region" description="Helical" evidence="7">
    <location>
        <begin position="111"/>
        <end position="136"/>
    </location>
</feature>